<sequence>MKLLKKRSITFLCICICVIGATHCGKKQEDQSNTARSVEQVMDEQINSEKGNDQKDAKNTENVQNEVEKSNEDDSSDSDSDVDYDLTQMDSDMVYATIYQLMVDPDDYIGKTFRIKGTYYAAENPNNEEYYHCCIIKDAMACCAQGLEFVWGDGSHAYPDEYPAEDAEIEVQGTLEAYKEKNDDTTYCRLANADMKIIE</sequence>
<feature type="compositionally biased region" description="Basic and acidic residues" evidence="1">
    <location>
        <begin position="50"/>
        <end position="59"/>
    </location>
</feature>
<dbReference type="EMBL" id="CABHNI010000027">
    <property type="protein sequence ID" value="VUX05105.1"/>
    <property type="molecule type" value="Genomic_DNA"/>
</dbReference>
<accession>A0A564TCH9</accession>
<reference evidence="2 3" key="1">
    <citation type="submission" date="2019-07" db="EMBL/GenBank/DDBJ databases">
        <authorList>
            <person name="Hibberd C M."/>
            <person name="Gehrig L. J."/>
            <person name="Chang H.-W."/>
            <person name="Venkatesh S."/>
        </authorList>
    </citation>
    <scope>NUCLEOTIDE SEQUENCE [LARGE SCALE GENOMIC DNA]</scope>
    <source>
        <strain evidence="2">Dorea_formicigenerans_SSTS_Bg7063</strain>
    </source>
</reference>
<feature type="region of interest" description="Disordered" evidence="1">
    <location>
        <begin position="45"/>
        <end position="84"/>
    </location>
</feature>
<proteinExistence type="predicted"/>
<protein>
    <submittedName>
        <fullName evidence="2">Uncharacterized protein</fullName>
    </submittedName>
</protein>
<evidence type="ECO:0000256" key="1">
    <source>
        <dbReference type="SAM" id="MobiDB-lite"/>
    </source>
</evidence>
<dbReference type="AlphaFoldDB" id="A0A564TCH9"/>
<dbReference type="RefSeq" id="WP_022279055.1">
    <property type="nucleotide sequence ID" value="NZ_CABHNI010000027.1"/>
</dbReference>
<evidence type="ECO:0000313" key="2">
    <source>
        <dbReference type="EMBL" id="VUX05105.1"/>
    </source>
</evidence>
<name>A0A564TCH9_9FIRM</name>
<evidence type="ECO:0000313" key="3">
    <source>
        <dbReference type="Proteomes" id="UP000358366"/>
    </source>
</evidence>
<gene>
    <name evidence="2" type="ORF">DFSSTS7063_01313</name>
</gene>
<organism evidence="2 3">
    <name type="scientific">Dorea formicigenerans</name>
    <dbReference type="NCBI Taxonomy" id="39486"/>
    <lineage>
        <taxon>Bacteria</taxon>
        <taxon>Bacillati</taxon>
        <taxon>Bacillota</taxon>
        <taxon>Clostridia</taxon>
        <taxon>Lachnospirales</taxon>
        <taxon>Lachnospiraceae</taxon>
        <taxon>Dorea</taxon>
    </lineage>
</organism>
<dbReference type="Proteomes" id="UP000358366">
    <property type="component" value="Unassembled WGS sequence"/>
</dbReference>
<feature type="compositionally biased region" description="Acidic residues" evidence="1">
    <location>
        <begin position="73"/>
        <end position="84"/>
    </location>
</feature>